<organism evidence="1 2">
    <name type="scientific">Hypericibacter terrae</name>
    <dbReference type="NCBI Taxonomy" id="2602015"/>
    <lineage>
        <taxon>Bacteria</taxon>
        <taxon>Pseudomonadati</taxon>
        <taxon>Pseudomonadota</taxon>
        <taxon>Alphaproteobacteria</taxon>
        <taxon>Rhodospirillales</taxon>
        <taxon>Dongiaceae</taxon>
        <taxon>Hypericibacter</taxon>
    </lineage>
</organism>
<dbReference type="Proteomes" id="UP000326202">
    <property type="component" value="Chromosome"/>
</dbReference>
<reference evidence="1 2" key="1">
    <citation type="submission" date="2019-08" db="EMBL/GenBank/DDBJ databases">
        <title>Hyperibacter terrae gen. nov., sp. nov. and Hyperibacter viscosus sp. nov., two new members in the family Rhodospirillaceae isolated from the rhizosphere of Hypericum perforatum.</title>
        <authorList>
            <person name="Noviana Z."/>
        </authorList>
    </citation>
    <scope>NUCLEOTIDE SEQUENCE [LARGE SCALE GENOMIC DNA]</scope>
    <source>
        <strain evidence="1 2">R5913</strain>
    </source>
</reference>
<keyword evidence="2" id="KW-1185">Reference proteome</keyword>
<evidence type="ECO:0000313" key="1">
    <source>
        <dbReference type="EMBL" id="QEX16593.1"/>
    </source>
</evidence>
<gene>
    <name evidence="1" type="ORF">FRZ44_18880</name>
</gene>
<dbReference type="PROSITE" id="PS51257">
    <property type="entry name" value="PROKAR_LIPOPROTEIN"/>
    <property type="match status" value="1"/>
</dbReference>
<name>A0A5J6MGL0_9PROT</name>
<evidence type="ECO:0000313" key="2">
    <source>
        <dbReference type="Proteomes" id="UP000326202"/>
    </source>
</evidence>
<dbReference type="RefSeq" id="WP_151176931.1">
    <property type="nucleotide sequence ID" value="NZ_CP042906.1"/>
</dbReference>
<dbReference type="KEGG" id="htq:FRZ44_18880"/>
<accession>A0A5J6MGL0</accession>
<sequence length="366" mass="39764">MITRCGRKAVFSMFVVLTLYGCSSMGPGTVPRDRVDYSNALSDSWKDQMLLNIVRLRYADTPTFMDVSSVIAAYTIQVAGSAGAAGNIGVSSNSTTLPNATASVGVVGGYNDRPTISYTPLTGQKFAKSLLQPIPPEAIFSLISAGYPADVVLLTTVRALNGVYNRTASGGTRRPSDPAFFPLIDALRRIQASRAFSIRIEKRNDDQVAIGTFASRPLDPEVQRDVDFVRKTLNLHADNGEMTLEYGALQRDPSELAVLSRSMIEVMNEMSADIEVPAGDVSSGRTYASAQLAADASPYDQPRVRIHSGMKPPSDAFTAVHYRDTWYWISDQDFTSKRSLTFLLLFFALAETGVVPEAPVLTIPVQ</sequence>
<dbReference type="EMBL" id="CP042906">
    <property type="protein sequence ID" value="QEX16593.1"/>
    <property type="molecule type" value="Genomic_DNA"/>
</dbReference>
<dbReference type="AlphaFoldDB" id="A0A5J6MGL0"/>
<proteinExistence type="predicted"/>
<protein>
    <recommendedName>
        <fullName evidence="3">Lipoprotein</fullName>
    </recommendedName>
</protein>
<evidence type="ECO:0008006" key="3">
    <source>
        <dbReference type="Google" id="ProtNLM"/>
    </source>
</evidence>
<dbReference type="OrthoDB" id="282364at2"/>